<sequence length="21" mass="2411">MGSGFILHEIYLKISGKLFRT</sequence>
<dbReference type="AlphaFoldDB" id="A0A482V108"/>
<name>A0A482V108_ASBVE</name>
<evidence type="ECO:0000313" key="1">
    <source>
        <dbReference type="EMBL" id="RZB38713.1"/>
    </source>
</evidence>
<evidence type="ECO:0000313" key="2">
    <source>
        <dbReference type="Proteomes" id="UP000292052"/>
    </source>
</evidence>
<comment type="caution">
    <text evidence="1">The sequence shown here is derived from an EMBL/GenBank/DDBJ whole genome shotgun (WGS) entry which is preliminary data.</text>
</comment>
<dbReference type="EMBL" id="QDEB01134473">
    <property type="protein sequence ID" value="RZB38713.1"/>
    <property type="molecule type" value="Genomic_DNA"/>
</dbReference>
<protein>
    <submittedName>
        <fullName evidence="1">Uncharacterized protein</fullName>
    </submittedName>
</protein>
<accession>A0A482V108</accession>
<proteinExistence type="predicted"/>
<gene>
    <name evidence="1" type="ORF">BDFB_015311</name>
</gene>
<reference evidence="1 2" key="1">
    <citation type="submission" date="2017-03" db="EMBL/GenBank/DDBJ databases">
        <title>Genome of the blue death feigning beetle - Asbolus verrucosus.</title>
        <authorList>
            <person name="Rider S.D."/>
        </authorList>
    </citation>
    <scope>NUCLEOTIDE SEQUENCE [LARGE SCALE GENOMIC DNA]</scope>
    <source>
        <strain evidence="1">Butters</strain>
        <tissue evidence="1">Head and leg muscle</tissue>
    </source>
</reference>
<keyword evidence="2" id="KW-1185">Reference proteome</keyword>
<organism evidence="1 2">
    <name type="scientific">Asbolus verrucosus</name>
    <name type="common">Desert ironclad beetle</name>
    <dbReference type="NCBI Taxonomy" id="1661398"/>
    <lineage>
        <taxon>Eukaryota</taxon>
        <taxon>Metazoa</taxon>
        <taxon>Ecdysozoa</taxon>
        <taxon>Arthropoda</taxon>
        <taxon>Hexapoda</taxon>
        <taxon>Insecta</taxon>
        <taxon>Pterygota</taxon>
        <taxon>Neoptera</taxon>
        <taxon>Endopterygota</taxon>
        <taxon>Coleoptera</taxon>
        <taxon>Polyphaga</taxon>
        <taxon>Cucujiformia</taxon>
        <taxon>Tenebrionidae</taxon>
        <taxon>Pimeliinae</taxon>
        <taxon>Asbolus</taxon>
    </lineage>
</organism>
<dbReference type="Proteomes" id="UP000292052">
    <property type="component" value="Unassembled WGS sequence"/>
</dbReference>